<dbReference type="Pfam" id="PF13579">
    <property type="entry name" value="Glyco_trans_4_4"/>
    <property type="match status" value="1"/>
</dbReference>
<dbReference type="InterPro" id="IPR028098">
    <property type="entry name" value="Glyco_trans_4-like_N"/>
</dbReference>
<dbReference type="EMBL" id="JAXCLW010000002">
    <property type="protein sequence ID" value="MDY0882768.1"/>
    <property type="molecule type" value="Genomic_DNA"/>
</dbReference>
<dbReference type="InterPro" id="IPR050194">
    <property type="entry name" value="Glycosyltransferase_grp1"/>
</dbReference>
<dbReference type="PANTHER" id="PTHR45947:SF3">
    <property type="entry name" value="SULFOQUINOVOSYL TRANSFERASE SQD2"/>
    <property type="match status" value="1"/>
</dbReference>
<dbReference type="Gene3D" id="3.40.50.2000">
    <property type="entry name" value="Glycogen Phosphorylase B"/>
    <property type="match status" value="2"/>
</dbReference>
<sequence length="422" mass="47089">MRILFLTHYFPPEVNAPASRTYEHCRRWVEAGADVTVITCVPNHPRGVIFPGYRNRLWQRDQINGIDVVRVWTFATANEGFLLRTLNYVVFMLMSIAASCFVKRPDVVISTSPQFFAGLAGYVTSRLRRTRWILEIRDLWPESILAVGAIKSKAIIGLLEWLERFAYRKADQIVVVTESFVQHVASHGGTRERIAVITNGVDLSTFQRRERDVALAQELGLGDKFVAAYVGTHGMAHGLKTILEAAEILRHRSDIAILMVGDGAAKAALKEERDQRGLSNVVMLDELPKDKMAQIWSISDASLVLLRNLPLFSTVIPSKIFESMAMERPIILGVVGESARIIEAAQSGILIKPESAEELSAAIRTLADNREHVSALGRHGADYVRTHYDRDKLAATFLDIIRRVAQTTTASDRRRHAGAPAE</sequence>
<dbReference type="RefSeq" id="WP_320507830.1">
    <property type="nucleotide sequence ID" value="NZ_JAXCLW010000002.1"/>
</dbReference>
<evidence type="ECO:0000259" key="1">
    <source>
        <dbReference type="Pfam" id="PF00534"/>
    </source>
</evidence>
<protein>
    <submittedName>
        <fullName evidence="3">Glycosyltransferase family 4 protein</fullName>
    </submittedName>
</protein>
<name>A0ABU5EB72_9PROT</name>
<dbReference type="SUPFAM" id="SSF53756">
    <property type="entry name" value="UDP-Glycosyltransferase/glycogen phosphorylase"/>
    <property type="match status" value="1"/>
</dbReference>
<dbReference type="PANTHER" id="PTHR45947">
    <property type="entry name" value="SULFOQUINOVOSYL TRANSFERASE SQD2"/>
    <property type="match status" value="1"/>
</dbReference>
<keyword evidence="4" id="KW-1185">Reference proteome</keyword>
<feature type="domain" description="Glycosyl transferase family 1" evidence="1">
    <location>
        <begin position="221"/>
        <end position="379"/>
    </location>
</feature>
<accession>A0ABU5EB72</accession>
<feature type="domain" description="Glycosyltransferase subfamily 4-like N-terminal" evidence="2">
    <location>
        <begin position="18"/>
        <end position="200"/>
    </location>
</feature>
<gene>
    <name evidence="3" type="ORF">SMD27_07930</name>
</gene>
<evidence type="ECO:0000259" key="2">
    <source>
        <dbReference type="Pfam" id="PF13579"/>
    </source>
</evidence>
<proteinExistence type="predicted"/>
<dbReference type="Proteomes" id="UP001279642">
    <property type="component" value="Unassembled WGS sequence"/>
</dbReference>
<comment type="caution">
    <text evidence="3">The sequence shown here is derived from an EMBL/GenBank/DDBJ whole genome shotgun (WGS) entry which is preliminary data.</text>
</comment>
<evidence type="ECO:0000313" key="3">
    <source>
        <dbReference type="EMBL" id="MDY0882768.1"/>
    </source>
</evidence>
<reference evidence="3 4" key="1">
    <citation type="journal article" date="2016" name="Antonie Van Leeuwenhoek">
        <title>Dongia soli sp. nov., isolated from soil from Dokdo, Korea.</title>
        <authorList>
            <person name="Kim D.U."/>
            <person name="Lee H."/>
            <person name="Kim H."/>
            <person name="Kim S.G."/>
            <person name="Ka J.O."/>
        </authorList>
    </citation>
    <scope>NUCLEOTIDE SEQUENCE [LARGE SCALE GENOMIC DNA]</scope>
    <source>
        <strain evidence="3 4">D78</strain>
    </source>
</reference>
<dbReference type="Pfam" id="PF00534">
    <property type="entry name" value="Glycos_transf_1"/>
    <property type="match status" value="1"/>
</dbReference>
<evidence type="ECO:0000313" key="4">
    <source>
        <dbReference type="Proteomes" id="UP001279642"/>
    </source>
</evidence>
<dbReference type="CDD" id="cd03794">
    <property type="entry name" value="GT4_WbuB-like"/>
    <property type="match status" value="1"/>
</dbReference>
<organism evidence="3 4">
    <name type="scientific">Dongia soli</name>
    <dbReference type="NCBI Taxonomy" id="600628"/>
    <lineage>
        <taxon>Bacteria</taxon>
        <taxon>Pseudomonadati</taxon>
        <taxon>Pseudomonadota</taxon>
        <taxon>Alphaproteobacteria</taxon>
        <taxon>Rhodospirillales</taxon>
        <taxon>Dongiaceae</taxon>
        <taxon>Dongia</taxon>
    </lineage>
</organism>
<dbReference type="InterPro" id="IPR001296">
    <property type="entry name" value="Glyco_trans_1"/>
</dbReference>